<name>A0A1B6CFW2_9HEMI</name>
<comment type="similarity">
    <text evidence="2">Belongs to the paramyxovirus L protein family.</text>
</comment>
<keyword evidence="6" id="KW-0378">Hydrolase</keyword>
<dbReference type="Gene3D" id="3.40.50.150">
    <property type="entry name" value="Vaccinia Virus protein VP39"/>
    <property type="match status" value="1"/>
</dbReference>
<dbReference type="EC" id="2.1.1.375" evidence="7"/>
<evidence type="ECO:0000256" key="4">
    <source>
        <dbReference type="ARBA" id="ARBA00018602"/>
    </source>
</evidence>
<protein>
    <recommendedName>
        <fullName evidence="4">RNA-directed RNA polymerase L</fullName>
        <ecNumber evidence="7">2.1.1.375</ecNumber>
        <ecNumber evidence="3">2.7.7.88</ecNumber>
    </recommendedName>
    <alternativeName>
        <fullName evidence="8">Large structural protein</fullName>
    </alternativeName>
</protein>
<evidence type="ECO:0000256" key="8">
    <source>
        <dbReference type="ARBA" id="ARBA00030285"/>
    </source>
</evidence>
<evidence type="ECO:0000256" key="1">
    <source>
        <dbReference type="ARBA" id="ARBA00003132"/>
    </source>
</evidence>
<evidence type="ECO:0000313" key="11">
    <source>
        <dbReference type="EMBL" id="JAS12225.1"/>
    </source>
</evidence>
<dbReference type="EC" id="2.7.7.88" evidence="3"/>
<dbReference type="InterPro" id="IPR014023">
    <property type="entry name" value="Mononeg_RNA_pol_cat"/>
</dbReference>
<dbReference type="InterPro" id="IPR029063">
    <property type="entry name" value="SAM-dependent_MTases_sf"/>
</dbReference>
<dbReference type="PROSITE" id="PS51590">
    <property type="entry name" value="SAM_MT_MNV_L"/>
    <property type="match status" value="1"/>
</dbReference>
<organism evidence="11">
    <name type="scientific">Clastoptera arizonana</name>
    <name type="common">Arizona spittle bug</name>
    <dbReference type="NCBI Taxonomy" id="38151"/>
    <lineage>
        <taxon>Eukaryota</taxon>
        <taxon>Metazoa</taxon>
        <taxon>Ecdysozoa</taxon>
        <taxon>Arthropoda</taxon>
        <taxon>Hexapoda</taxon>
        <taxon>Insecta</taxon>
        <taxon>Pterygota</taxon>
        <taxon>Neoptera</taxon>
        <taxon>Paraneoptera</taxon>
        <taxon>Hemiptera</taxon>
        <taxon>Auchenorrhyncha</taxon>
        <taxon>Cercopoidea</taxon>
        <taxon>Clastopteridae</taxon>
        <taxon>Clastoptera</taxon>
    </lineage>
</organism>
<dbReference type="InterPro" id="IPR025786">
    <property type="entry name" value="Mononega_L_MeTrfase"/>
</dbReference>
<evidence type="ECO:0000256" key="3">
    <source>
        <dbReference type="ARBA" id="ARBA00012582"/>
    </source>
</evidence>
<dbReference type="InterPro" id="IPR039530">
    <property type="entry name" value="L_methyltransferase_rhabdo"/>
</dbReference>
<evidence type="ECO:0000256" key="2">
    <source>
        <dbReference type="ARBA" id="ARBA00007934"/>
    </source>
</evidence>
<evidence type="ECO:0000256" key="6">
    <source>
        <dbReference type="ARBA" id="ARBA00022801"/>
    </source>
</evidence>
<dbReference type="PIRSF" id="PIRSF000830">
    <property type="entry name" value="RNA_pol_ParamyxoV"/>
    <property type="match status" value="1"/>
</dbReference>
<evidence type="ECO:0000256" key="7">
    <source>
        <dbReference type="ARBA" id="ARBA00026099"/>
    </source>
</evidence>
<accession>A0A1B6CFW2</accession>
<reference evidence="11" key="1">
    <citation type="submission" date="2015-12" db="EMBL/GenBank/DDBJ databases">
        <title>De novo transcriptome assembly of four potential Pierce s Disease insect vectors from Arizona vineyards.</title>
        <authorList>
            <person name="Tassone E.E."/>
        </authorList>
    </citation>
    <scope>NUCLEOTIDE SEQUENCE</scope>
</reference>
<sequence>MILWLFLQDVAENGFGYEDSVTAVYPKEQENKEYARLFGLLTLRKRMYVVLTEALIAEHILPYFPEITMMDDEISLLKKIYLATTNRKSYTKNSPLKSVILSFDFQKWNSNMRREETESIFQDMDDLMGLGPCIIRTHDMFEGKLYLADGSIRLKLDLNGHLMLGPGCWTNHLGGIEGLRQKGWTIFTIIEIKTVAERLGIIFQLMGQGDNQVIKLSFEPTMTNEQIIQKIKLFLKEFNKLLSKIGPPLKMEETWVSSTLYIYGKTMIYKGMPLNMSMKRLCKMTPLSNEAIPTIESALSSISANLSAALSKDFNTLPLYYVYLLSVVETYYIHLDYSPITCKGLLPKTTCKDLSFKVPEKGVSLKVKRLIDAKYSHYTLRIHPELLVALTLFPKALGGYPVSLMNTILTRGFPDPVTDAIAMMKLLRPHLYPPCIPLIDNLMSGELSPVVNPLMLCQDPVSINWRHPSSPGEQIKRRIFDNLKYISWIRNPLFKAYLAAASENLDHIAEYLVKMTPLFPRFCKEYLAATVPGSAYDSISRITKTNTMIHIMNESGVKLKHPVIISEQNYFNSVLCRILDEHQDRWDPMICATHQADYWRNQGWRLPIIGVTVASPIEAFSGVISFADTCESHTNNNNYEDGFILMKPFEHYGLEKERGWLKTGPGLPYLGAKTVEKVYSKGKITASLLPNMAKTAIRLQNSVGWICERNSNMAMAIQQLVSAISNVDSTILTPPDETISGSAVHRFIDRATDHGGSASIGYGPLTWLYLSTSYLVRYAKGTANVNLHFQATICTFQHLISISEISDTSNASIHCHIDCGNCIQPIYEEKLDFPVAPPDGLLPSYPDNPWCFFPNLGDLIDYNKITDVYLKKQDESVEEITIKFHAYLSHDLVKSSKALSSFMLKKMLTKSQSELNPYDNTIPVGFSFKTNMKQLLSFFLIRMISWMLSTETVQKSSKQINLLSYITNQISEFPLEGLSLFGSLVNNINNIIELTQGPFYTKPPNHAQITSNDFNLMILEGLKNLWYDWTLGEDLKSKIPIVNSSSNGWRIDQHPIYLSGVRSILISLIQSGSYLRGKMEALIQFKMITQSEDYLAVGYALKKDLLLTNLLSECDYHQVHINPSVIRMIEKSSYIIEEDTTDYLAKQVADTMIQSSPVNQISSDKLPKAVSKLYSVTRQTLTVKPIVVYSDISSVTETNEDPDFFKDYLGVLVPTTACYKLLSIMNQVKLNQKVKKVACLGDGAGGFLLTMLRLFPDSKGFFNTLIDYKDFALHASNMYVPPAIIPFPALIDRILDLERSVLGMNNLLSKKYPSWLKSLNHQFDILTCDAEGDIKNSSRELELYKNLLDCGKGTNCNTIIFKAYVNTESKIMLIGSLVLNYYKQITIFRSLFSTRGNTEVYVVGQDLDVLYNPVLIKSQTKEGFLGFSIRSKHWKPIRIPDQVDLNRVKSLADSYTLELESPWMRRHSMLRGMSLSSLIAKKMRQEEALLFPEDFWDHLNVIKNPFRFGGDSNLKNFFKARLPVNQLKSYSISYLYLDFLSQSLESCLIRRPLKNLSLYCYLTYKKHWAIMVVENLNIESINRRDIHIKLNELFRKIDITYYRRLFLYNKLNLNVIPHPSRKINGSFQSIFTSEGIKSSKTREFMGNKYLPQSQQLSETLMNSNLKIKKRSQRIFMTGENDKQEVIKLVI</sequence>
<comment type="function">
    <text evidence="1">RNA-directed RNA polymerase that catalyzes the replication of viral genomic RNA. The template is composed of the viral RNA tightly encapsidated by the nucleoprotein (N). The replicase mode is dependent on intracellular N protein concentration. In this mode, the polymerase replicates the whole viral genome without recognizing transcriptional signals, and the replicated genome is not caped or polyadenylated.</text>
</comment>
<dbReference type="InterPro" id="IPR026890">
    <property type="entry name" value="Mononeg_mRNAcap"/>
</dbReference>
<dbReference type="InterPro" id="IPR016269">
    <property type="entry name" value="RNA-dir_pol_paramyxovirus"/>
</dbReference>
<evidence type="ECO:0000259" key="9">
    <source>
        <dbReference type="PROSITE" id="PS50526"/>
    </source>
</evidence>
<dbReference type="GO" id="GO:0003968">
    <property type="term" value="F:RNA-directed RNA polymerase activity"/>
    <property type="evidence" value="ECO:0007669"/>
    <property type="project" value="InterPro"/>
</dbReference>
<keyword evidence="5" id="KW-0489">Methyltransferase</keyword>
<dbReference type="Pfam" id="PF00946">
    <property type="entry name" value="Mononeg_RNA_pol"/>
    <property type="match status" value="1"/>
</dbReference>
<dbReference type="GO" id="GO:0004482">
    <property type="term" value="F:mRNA 5'-cap (guanine-N7-)-methyltransferase activity"/>
    <property type="evidence" value="ECO:0007669"/>
    <property type="project" value="InterPro"/>
</dbReference>
<dbReference type="Pfam" id="PF14318">
    <property type="entry name" value="Mononeg_mRNAcap"/>
    <property type="match status" value="1"/>
</dbReference>
<keyword evidence="5" id="KW-0808">Transferase</keyword>
<dbReference type="Pfam" id="PF14314">
    <property type="entry name" value="Methyltrans_Mon_2nd"/>
    <property type="match status" value="1"/>
</dbReference>
<proteinExistence type="inferred from homology"/>
<dbReference type="GO" id="GO:0016787">
    <property type="term" value="F:hydrolase activity"/>
    <property type="evidence" value="ECO:0007669"/>
    <property type="project" value="UniProtKB-KW"/>
</dbReference>
<evidence type="ECO:0000256" key="5">
    <source>
        <dbReference type="ARBA" id="ARBA00022603"/>
    </source>
</evidence>
<evidence type="ECO:0000259" key="10">
    <source>
        <dbReference type="PROSITE" id="PS51590"/>
    </source>
</evidence>
<gene>
    <name evidence="11" type="ORF">g.42639</name>
</gene>
<feature type="domain" description="RdRp catalytic" evidence="9">
    <location>
        <begin position="97"/>
        <end position="271"/>
    </location>
</feature>
<dbReference type="GO" id="GO:0005524">
    <property type="term" value="F:ATP binding"/>
    <property type="evidence" value="ECO:0007669"/>
    <property type="project" value="InterPro"/>
</dbReference>
<dbReference type="PROSITE" id="PS50526">
    <property type="entry name" value="RDRP_SSRNA_NEG_NONSEG"/>
    <property type="match status" value="1"/>
</dbReference>
<feature type="domain" description="Mononegavirus-type SAM-dependent 2'-O-MTase" evidence="10">
    <location>
        <begin position="1209"/>
        <end position="1403"/>
    </location>
</feature>
<dbReference type="EMBL" id="GEDC01025073">
    <property type="protein sequence ID" value="JAS12225.1"/>
    <property type="molecule type" value="Transcribed_RNA"/>
</dbReference>